<dbReference type="PANTHER" id="PTHR11439">
    <property type="entry name" value="GAG-POL-RELATED RETROTRANSPOSON"/>
    <property type="match status" value="1"/>
</dbReference>
<organism evidence="3">
    <name type="scientific">Tanacetum cinerariifolium</name>
    <name type="common">Dalmatian daisy</name>
    <name type="synonym">Chrysanthemum cinerariifolium</name>
    <dbReference type="NCBI Taxonomy" id="118510"/>
    <lineage>
        <taxon>Eukaryota</taxon>
        <taxon>Viridiplantae</taxon>
        <taxon>Streptophyta</taxon>
        <taxon>Embryophyta</taxon>
        <taxon>Tracheophyta</taxon>
        <taxon>Spermatophyta</taxon>
        <taxon>Magnoliopsida</taxon>
        <taxon>eudicotyledons</taxon>
        <taxon>Gunneridae</taxon>
        <taxon>Pentapetalae</taxon>
        <taxon>asterids</taxon>
        <taxon>campanulids</taxon>
        <taxon>Asterales</taxon>
        <taxon>Asteraceae</taxon>
        <taxon>Asteroideae</taxon>
        <taxon>Anthemideae</taxon>
        <taxon>Anthemidinae</taxon>
        <taxon>Tanacetum</taxon>
    </lineage>
</organism>
<feature type="domain" description="Reverse transcriptase Ty1/copia-type" evidence="2">
    <location>
        <begin position="236"/>
        <end position="324"/>
    </location>
</feature>
<dbReference type="SUPFAM" id="SSF56672">
    <property type="entry name" value="DNA/RNA polymerases"/>
    <property type="match status" value="1"/>
</dbReference>
<dbReference type="InterPro" id="IPR013103">
    <property type="entry name" value="RVT_2"/>
</dbReference>
<accession>A0A6L2JUS5</accession>
<reference evidence="3" key="1">
    <citation type="journal article" date="2019" name="Sci. Rep.">
        <title>Draft genome of Tanacetum cinerariifolium, the natural source of mosquito coil.</title>
        <authorList>
            <person name="Yamashiro T."/>
            <person name="Shiraishi A."/>
            <person name="Satake H."/>
            <person name="Nakayama K."/>
        </authorList>
    </citation>
    <scope>NUCLEOTIDE SEQUENCE</scope>
</reference>
<evidence type="ECO:0000256" key="1">
    <source>
        <dbReference type="SAM" id="MobiDB-lite"/>
    </source>
</evidence>
<dbReference type="InterPro" id="IPR043502">
    <property type="entry name" value="DNA/RNA_pol_sf"/>
</dbReference>
<evidence type="ECO:0000259" key="2">
    <source>
        <dbReference type="Pfam" id="PF07727"/>
    </source>
</evidence>
<dbReference type="CDD" id="cd09272">
    <property type="entry name" value="RNase_HI_RT_Ty1"/>
    <property type="match status" value="1"/>
</dbReference>
<dbReference type="PANTHER" id="PTHR11439:SF470">
    <property type="entry name" value="CYSTEINE-RICH RLK (RECEPTOR-LIKE PROTEIN KINASE) 8"/>
    <property type="match status" value="1"/>
</dbReference>
<proteinExistence type="predicted"/>
<protein>
    <recommendedName>
        <fullName evidence="2">Reverse transcriptase Ty1/copia-type domain-containing protein</fullName>
    </recommendedName>
</protein>
<sequence length="461" mass="52341">MYFGIYSFDQQNAHEKAAVKVSFKVLFGKPPDYSHLRVTGCLCYATEIKPQKDKFDDRGLTYILIGHPSNQKGPSSSVYYQQHTPNEPHFQNIPPAPARKSSRTSTRLAWMKDFVTKATTGSVAFFLRQPQYPLFGKADFVGLPTSHITFLANVFAHSEPHSYRQAMTDKGWVEAMNKELQALEKNNTWELTTLPAVAKLETVRVLTALATAKEWDLHQLDINNAFLHGYIDEEIYKELTKFLISFGYVQSKHDYSLFVKNTNGKFTAVLDYVDDMLITGDCQQEILFLKQALHQKFTIKDLGLAKYFLGIELYRISVGTYLNQRKPDISYRVQHLSQFVSFPKDVHMQAALQLLKNLKGIVSKGHSLVSWKTKKQPTVSRSSTKAKYKSMAATTCELLWLSYLLKDLNIPTQCLVTFFCDNKSALQITANPYYHDVITKALGAIQHSYISSKLGLAEPST</sequence>
<gene>
    <name evidence="3" type="ORF">Tci_012714</name>
</gene>
<dbReference type="Pfam" id="PF07727">
    <property type="entry name" value="RVT_2"/>
    <property type="match status" value="1"/>
</dbReference>
<comment type="caution">
    <text evidence="3">The sequence shown here is derived from an EMBL/GenBank/DDBJ whole genome shotgun (WGS) entry which is preliminary data.</text>
</comment>
<dbReference type="AlphaFoldDB" id="A0A6L2JUS5"/>
<name>A0A6L2JUS5_TANCI</name>
<evidence type="ECO:0000313" key="3">
    <source>
        <dbReference type="EMBL" id="GEU40736.1"/>
    </source>
</evidence>
<dbReference type="EMBL" id="BKCJ010001344">
    <property type="protein sequence ID" value="GEU40736.1"/>
    <property type="molecule type" value="Genomic_DNA"/>
</dbReference>
<feature type="region of interest" description="Disordered" evidence="1">
    <location>
        <begin position="83"/>
        <end position="102"/>
    </location>
</feature>